<dbReference type="GO" id="GO:0046983">
    <property type="term" value="F:protein dimerization activity"/>
    <property type="evidence" value="ECO:0007669"/>
    <property type="project" value="InterPro"/>
</dbReference>
<proteinExistence type="predicted"/>
<feature type="domain" description="HAT C-terminal dimerisation" evidence="1">
    <location>
        <begin position="66"/>
        <end position="122"/>
    </location>
</feature>
<dbReference type="OrthoDB" id="1739706at2759"/>
<organism evidence="2">
    <name type="scientific">Amphimedon queenslandica</name>
    <name type="common">Sponge</name>
    <dbReference type="NCBI Taxonomy" id="400682"/>
    <lineage>
        <taxon>Eukaryota</taxon>
        <taxon>Metazoa</taxon>
        <taxon>Porifera</taxon>
        <taxon>Demospongiae</taxon>
        <taxon>Heteroscleromorpha</taxon>
        <taxon>Haplosclerida</taxon>
        <taxon>Niphatidae</taxon>
        <taxon>Amphimedon</taxon>
    </lineage>
</organism>
<evidence type="ECO:0000313" key="2">
    <source>
        <dbReference type="EnsemblMetazoa" id="Aqu2.1.14951_001"/>
    </source>
</evidence>
<dbReference type="EnsemblMetazoa" id="Aqu2.1.14951_001">
    <property type="protein sequence ID" value="Aqu2.1.14951_001"/>
    <property type="gene ID" value="Aqu2.1.14951"/>
</dbReference>
<sequence>MRGIASCTPAASNFLSLQDLKSFSEIYNIPTEPNLEIEVRLIKALPKGTIGDSLASFRNYLYSCKPAYHTLHELAQIALTIAVTSVESERSFSALKRIKTCLRSRMAEDRLSALATLSIEREIAESLDYELIINEFGSADINRRIVLS</sequence>
<dbReference type="InterPro" id="IPR012337">
    <property type="entry name" value="RNaseH-like_sf"/>
</dbReference>
<protein>
    <recommendedName>
        <fullName evidence="1">HAT C-terminal dimerisation domain-containing protein</fullName>
    </recommendedName>
</protein>
<accession>A0A1X7TJC3</accession>
<dbReference type="OMA" id="INSATCE"/>
<name>A0A1X7TJC3_AMPQE</name>
<dbReference type="STRING" id="400682.A0A1X7TJC3"/>
<dbReference type="InterPro" id="IPR008906">
    <property type="entry name" value="HATC_C_dom"/>
</dbReference>
<dbReference type="SUPFAM" id="SSF53098">
    <property type="entry name" value="Ribonuclease H-like"/>
    <property type="match status" value="1"/>
</dbReference>
<dbReference type="Pfam" id="PF05699">
    <property type="entry name" value="Dimer_Tnp_hAT"/>
    <property type="match status" value="1"/>
</dbReference>
<evidence type="ECO:0000259" key="1">
    <source>
        <dbReference type="Pfam" id="PF05699"/>
    </source>
</evidence>
<dbReference type="InParanoid" id="A0A1X7TJC3"/>
<dbReference type="PANTHER" id="PTHR45749">
    <property type="match status" value="1"/>
</dbReference>
<dbReference type="AlphaFoldDB" id="A0A1X7TJC3"/>
<dbReference type="PANTHER" id="PTHR45749:SF21">
    <property type="entry name" value="DUF4371 DOMAIN-CONTAINING PROTEIN"/>
    <property type="match status" value="1"/>
</dbReference>
<reference evidence="2" key="1">
    <citation type="submission" date="2017-05" db="UniProtKB">
        <authorList>
            <consortium name="EnsemblMetazoa"/>
        </authorList>
    </citation>
    <scope>IDENTIFICATION</scope>
</reference>